<reference evidence="1 2" key="1">
    <citation type="submission" date="2017-01" db="EMBL/GenBank/DDBJ databases">
        <title>The cable genome- insights into the physiology and evolution of filamentous bacteria capable of sulfide oxidation via long distance electron transfer.</title>
        <authorList>
            <person name="Schreiber L."/>
            <person name="Bjerg J.T."/>
            <person name="Boggild A."/>
            <person name="Van De Vossenberg J."/>
            <person name="Meysman F."/>
            <person name="Nielsen L.P."/>
            <person name="Schramm A."/>
            <person name="Kjeldsen K.U."/>
        </authorList>
    </citation>
    <scope>NUCLEOTIDE SEQUENCE [LARGE SCALE GENOMIC DNA]</scope>
    <source>
        <strain evidence="1">MCF</strain>
    </source>
</reference>
<dbReference type="Gene3D" id="2.180.10.10">
    <property type="entry name" value="RHS repeat-associated core"/>
    <property type="match status" value="1"/>
</dbReference>
<organism evidence="1 2">
    <name type="scientific">Candidatus Electrothrix aarhusensis</name>
    <dbReference type="NCBI Taxonomy" id="1859131"/>
    <lineage>
        <taxon>Bacteria</taxon>
        <taxon>Pseudomonadati</taxon>
        <taxon>Thermodesulfobacteriota</taxon>
        <taxon>Desulfobulbia</taxon>
        <taxon>Desulfobulbales</taxon>
        <taxon>Desulfobulbaceae</taxon>
        <taxon>Candidatus Electrothrix</taxon>
    </lineage>
</organism>
<gene>
    <name evidence="1" type="ORF">H206_00920</name>
</gene>
<dbReference type="NCBIfam" id="TIGR03696">
    <property type="entry name" value="Rhs_assc_core"/>
    <property type="match status" value="1"/>
</dbReference>
<dbReference type="AlphaFoldDB" id="A0A444IWY9"/>
<protein>
    <submittedName>
        <fullName evidence="1">RHS repeat-associated core domain-containing protein</fullName>
    </submittedName>
</protein>
<dbReference type="EMBL" id="MTKO01000078">
    <property type="protein sequence ID" value="RWX45428.1"/>
    <property type="molecule type" value="Genomic_DNA"/>
</dbReference>
<comment type="caution">
    <text evidence="1">The sequence shown here is derived from an EMBL/GenBank/DDBJ whole genome shotgun (WGS) entry which is preliminary data.</text>
</comment>
<dbReference type="Proteomes" id="UP000287853">
    <property type="component" value="Unassembled WGS sequence"/>
</dbReference>
<evidence type="ECO:0000313" key="1">
    <source>
        <dbReference type="EMBL" id="RWX45428.1"/>
    </source>
</evidence>
<proteinExistence type="predicted"/>
<sequence>MAIVNYYLYEPFGKSLYALEQVDNEFEFVGQLGVRQMGDDLIYMRNRFYAPSTGRFMSEDPIGLAGGDVSFYRYVANDPVSFVDPNGLILASSLVYVGYVYGPTIVAGTIAAAYKIGPYLPVILDFAEGFLPGPPSTPAGVGGAFTSAVIESFLGPCDEDE</sequence>
<keyword evidence="2" id="KW-1185">Reference proteome</keyword>
<dbReference type="InterPro" id="IPR022385">
    <property type="entry name" value="Rhs_assc_core"/>
</dbReference>
<accession>A0A444IWY9</accession>
<name>A0A444IWY9_9BACT</name>
<evidence type="ECO:0000313" key="2">
    <source>
        <dbReference type="Proteomes" id="UP000287853"/>
    </source>
</evidence>